<accession>A0A9X1LUW8</accession>
<evidence type="ECO:0000313" key="2">
    <source>
        <dbReference type="EMBL" id="MCC2032602.1"/>
    </source>
</evidence>
<comment type="caution">
    <text evidence="2">The sequence shown here is derived from an EMBL/GenBank/DDBJ whole genome shotgun (WGS) entry which is preliminary data.</text>
</comment>
<dbReference type="AlphaFoldDB" id="A0A9X1LUW8"/>
<reference evidence="2" key="1">
    <citation type="submission" date="2021-04" db="EMBL/GenBank/DDBJ databases">
        <title>Microbacterium tenobrionis sp. nov. and Microbacterium allomyrinae sp. nov., isolated from larvae of Tenobrio molitor and Allomyrina dichotoma, respectively.</title>
        <authorList>
            <person name="Lee S.D."/>
        </authorList>
    </citation>
    <scope>NUCLEOTIDE SEQUENCE</scope>
    <source>
        <strain evidence="2">BWT-G7</strain>
    </source>
</reference>
<organism evidence="2 3">
    <name type="scientific">Microbacterium allomyrinae</name>
    <dbReference type="NCBI Taxonomy" id="2830666"/>
    <lineage>
        <taxon>Bacteria</taxon>
        <taxon>Bacillati</taxon>
        <taxon>Actinomycetota</taxon>
        <taxon>Actinomycetes</taxon>
        <taxon>Micrococcales</taxon>
        <taxon>Microbacteriaceae</taxon>
        <taxon>Microbacterium</taxon>
    </lineage>
</organism>
<name>A0A9X1LUW8_9MICO</name>
<keyword evidence="3" id="KW-1185">Reference proteome</keyword>
<evidence type="ECO:0000256" key="1">
    <source>
        <dbReference type="SAM" id="MobiDB-lite"/>
    </source>
</evidence>
<sequence length="61" mass="6666">MPSVCDPRGQDVYLIYEAAGIKILDDGGTLLAEHNWPPPGIRYIGNGKPHGPRRREVSPIA</sequence>
<dbReference type="EMBL" id="JAGTTN010000003">
    <property type="protein sequence ID" value="MCC2032602.1"/>
    <property type="molecule type" value="Genomic_DNA"/>
</dbReference>
<feature type="region of interest" description="Disordered" evidence="1">
    <location>
        <begin position="41"/>
        <end position="61"/>
    </location>
</feature>
<dbReference type="RefSeq" id="WP_229384571.1">
    <property type="nucleotide sequence ID" value="NZ_JAGTTN010000003.1"/>
</dbReference>
<proteinExistence type="predicted"/>
<protein>
    <submittedName>
        <fullName evidence="2">Uncharacterized protein</fullName>
    </submittedName>
</protein>
<evidence type="ECO:0000313" key="3">
    <source>
        <dbReference type="Proteomes" id="UP001139354"/>
    </source>
</evidence>
<dbReference type="Proteomes" id="UP001139354">
    <property type="component" value="Unassembled WGS sequence"/>
</dbReference>
<gene>
    <name evidence="2" type="ORF">KEC57_10475</name>
</gene>